<dbReference type="InterPro" id="IPR013783">
    <property type="entry name" value="Ig-like_fold"/>
</dbReference>
<dbReference type="OrthoDB" id="6019872at2759"/>
<feature type="compositionally biased region" description="Basic and acidic residues" evidence="1">
    <location>
        <begin position="74"/>
        <end position="124"/>
    </location>
</feature>
<dbReference type="PANTHER" id="PTHR23053:SF0">
    <property type="entry name" value="HYDROCEPHALUS-INDUCING PROTEIN HOMOLOG"/>
    <property type="match status" value="1"/>
</dbReference>
<feature type="compositionally biased region" description="Polar residues" evidence="1">
    <location>
        <begin position="994"/>
        <end position="1010"/>
    </location>
</feature>
<organism evidence="2 3">
    <name type="scientific">Paramuricea clavata</name>
    <name type="common">Red gorgonian</name>
    <name type="synonym">Violescent sea-whip</name>
    <dbReference type="NCBI Taxonomy" id="317549"/>
    <lineage>
        <taxon>Eukaryota</taxon>
        <taxon>Metazoa</taxon>
        <taxon>Cnidaria</taxon>
        <taxon>Anthozoa</taxon>
        <taxon>Octocorallia</taxon>
        <taxon>Malacalcyonacea</taxon>
        <taxon>Plexauridae</taxon>
        <taxon>Paramuricea</taxon>
    </lineage>
</organism>
<dbReference type="GO" id="GO:0005930">
    <property type="term" value="C:axoneme"/>
    <property type="evidence" value="ECO:0007669"/>
    <property type="project" value="TreeGrafter"/>
</dbReference>
<feature type="region of interest" description="Disordered" evidence="1">
    <location>
        <begin position="1528"/>
        <end position="1551"/>
    </location>
</feature>
<sequence length="1608" mass="179769">MFTRNMQSTACCILRALNNRKYIFFATLTLEHAKLKAMDERKKEEMLQKEREKEEAEKKWLEEMSEDEYDALSEQEKSDVDRKRLNQKKEKMKREVEEKLERERKEREQLALLEEKRLEEERDKKGRRKTVQQSSQMRKGAPESKDGEKKREKTSEKMSGTRSVAQFHEHSGVRGATAPSVISERSDSDIPAEERKRPSVIKMSKQRQASALAAQVPPMIAVDDKLSEEDDKERELIKKFQKFETSLRDVSSLLENWDRSTGNVVRVETPKSETEPEITQTGSNKKMRDKKGEKEREKEKEKALKETMSSPRDSCVFPIKDEVKTVNKDGIGIPHVIFETMTPGESQKGKLFSMTTLPTPEEILDGLGLGPNGPPIPPPVTFSVIPYPIRRHSPFASDTSLHYLFVSSGPGDPNVAVEEKVKKTEPEIDKTDSRSEKEHSSRSKGGTTKLSREKEERESGAKSKRDRLSNSGKGARRSSLSTASPPPPQAHEDGRLSGDGASAVNAILSTHRWVIPASGSCLLRIRFKSEDLGQFDQTLNYEIVGTRRRYQIFCRGVCAFPSISREPRIVFPNRKKIKKREEIVHKKFILNSETYEFGPLLCGKTREKYKEGKYPENIENIIISNTSPLAAEVAFCFQHDNNGTTFLLDPPSMSLPCGASETLTMWAYPKTAGLFEDVLVCCVRENPEPILFKVSCHGVRPELELDRKQLPFDRVLLHRKDTKTVFLRNSTLLPVQWRLNGLENLGDDFSVATDHGVIEPRSEYGLQVHFRAARPVTIKKIVRLEVSDVEQIMGLVQAENIQVIGEAYDVALDISFPKGADGGLDFGVLKVFDESKQSMSLKNKGRYEISYNFVFDTTKNTNIGDILTIVPPKGVLLPTERPTQVAVVFKSRSEISFKDETMLKCQIIEPHIGDSGEVIASIPVKVTVRSVHSKYTIYPVSDINFGAALINTKKTRTFTIENKGEFDFRYTIMKMISALGRQKQIGPGMKRDGSGSNRSQQPTQQHQGSVSLGVGAKPRRADSVKGSEFFGGGAPNIRQQIGIFTLYPAVGVIAPGSSMQVTIDMMGESPGYSEEVLGIDITDRLPADNPHGIPYKLIGEVAIPGISVISPEYIGSIFEEHRVVQSLSRFQFQSAELDSGTGVYGEQENKFMFFNSIVGRKSYARFKITNPNKISCDIMITVKPMSNKASAKWHDVYEVTPSRACIGRYGSLYVTVAFIPPAMQVYSAIFEAAVDGMTGVVSRYRSLTFDIQGDGNLPRVSIQRPATRNKAGNLIMLFKPLLVGRAQVLPLVLTNDGNLDADVKMTLTDPEKSFSITRTSLSQDDGIPKDNTPPKHITPNDILFRLPTSRSIEFAVQCKPTLTDKVIGEIRFTVRDNPYEQNALQLLGEGYKEDVTIDNIINGDGTRDLGDGSNDRNDVNQVFFGDCSVGVAKKVSFTLTNHLEHDAVRFSWSPPDGLTFSPCTGHLLANCAKDISVSFTSDKPLTLDRAGINCKVTKIKLAEDGKKAIDWDDRMRTVKWVDVNGRTTTREEGLSSGGQKATSEVGRERATKKKIYETEAEPAHTAIEDSARTLSLGVSAKVDYAACECPVNMVHFKDTLMFQTRVYR</sequence>
<feature type="compositionally biased region" description="Basic and acidic residues" evidence="1">
    <location>
        <begin position="41"/>
        <end position="62"/>
    </location>
</feature>
<name>A0A6S7GJK8_PARCT</name>
<dbReference type="EMBL" id="CACRXK020001175">
    <property type="protein sequence ID" value="CAB3987437.1"/>
    <property type="molecule type" value="Genomic_DNA"/>
</dbReference>
<feature type="region of interest" description="Disordered" evidence="1">
    <location>
        <begin position="41"/>
        <end position="216"/>
    </location>
</feature>
<feature type="compositionally biased region" description="Basic and acidic residues" evidence="1">
    <location>
        <begin position="184"/>
        <end position="197"/>
    </location>
</feature>
<evidence type="ECO:0000313" key="2">
    <source>
        <dbReference type="EMBL" id="CAB3987437.1"/>
    </source>
</evidence>
<dbReference type="Gene3D" id="2.60.40.10">
    <property type="entry name" value="Immunoglobulins"/>
    <property type="match status" value="6"/>
</dbReference>
<dbReference type="Proteomes" id="UP001152795">
    <property type="component" value="Unassembled WGS sequence"/>
</dbReference>
<evidence type="ECO:0000256" key="1">
    <source>
        <dbReference type="SAM" id="MobiDB-lite"/>
    </source>
</evidence>
<gene>
    <name evidence="2" type="ORF">PACLA_8A072878</name>
</gene>
<dbReference type="GO" id="GO:1904158">
    <property type="term" value="P:axonemal central apparatus assembly"/>
    <property type="evidence" value="ECO:0007669"/>
    <property type="project" value="TreeGrafter"/>
</dbReference>
<dbReference type="GO" id="GO:0003341">
    <property type="term" value="P:cilium movement"/>
    <property type="evidence" value="ECO:0007669"/>
    <property type="project" value="TreeGrafter"/>
</dbReference>
<evidence type="ECO:0000313" key="3">
    <source>
        <dbReference type="Proteomes" id="UP001152795"/>
    </source>
</evidence>
<proteinExistence type="predicted"/>
<reference evidence="2" key="1">
    <citation type="submission" date="2020-04" db="EMBL/GenBank/DDBJ databases">
        <authorList>
            <person name="Alioto T."/>
            <person name="Alioto T."/>
            <person name="Gomez Garrido J."/>
        </authorList>
    </citation>
    <scope>NUCLEOTIDE SEQUENCE</scope>
    <source>
        <strain evidence="2">A484AB</strain>
    </source>
</reference>
<feature type="region of interest" description="Disordered" evidence="1">
    <location>
        <begin position="265"/>
        <end position="312"/>
    </location>
</feature>
<feature type="compositionally biased region" description="Basic and acidic residues" evidence="1">
    <location>
        <begin position="140"/>
        <end position="156"/>
    </location>
</feature>
<feature type="compositionally biased region" description="Basic and acidic residues" evidence="1">
    <location>
        <begin position="450"/>
        <end position="468"/>
    </location>
</feature>
<dbReference type="InterPro" id="IPR033305">
    <property type="entry name" value="Hydin-like"/>
</dbReference>
<dbReference type="PANTHER" id="PTHR23053">
    <property type="entry name" value="DLEC1 DELETED IN LUNG AND ESOPHAGEAL CANCER 1"/>
    <property type="match status" value="1"/>
</dbReference>
<feature type="compositionally biased region" description="Basic and acidic residues" evidence="1">
    <location>
        <begin position="417"/>
        <end position="441"/>
    </location>
</feature>
<comment type="caution">
    <text evidence="2">The sequence shown here is derived from an EMBL/GenBank/DDBJ whole genome shotgun (WGS) entry which is preliminary data.</text>
</comment>
<feature type="region of interest" description="Disordered" evidence="1">
    <location>
        <begin position="409"/>
        <end position="498"/>
    </location>
</feature>
<feature type="compositionally biased region" description="Acidic residues" evidence="1">
    <location>
        <begin position="63"/>
        <end position="73"/>
    </location>
</feature>
<keyword evidence="3" id="KW-1185">Reference proteome</keyword>
<feature type="compositionally biased region" description="Basic and acidic residues" evidence="1">
    <location>
        <begin position="290"/>
        <end position="305"/>
    </location>
</feature>
<feature type="region of interest" description="Disordered" evidence="1">
    <location>
        <begin position="983"/>
        <end position="1017"/>
    </location>
</feature>
<protein>
    <submittedName>
        <fullName evidence="2">Uncharacterized protein</fullName>
    </submittedName>
</protein>
<accession>A0A6S7GJK8</accession>